<accession>A0ABQ9FZF0</accession>
<evidence type="ECO:0000313" key="3">
    <source>
        <dbReference type="Proteomes" id="UP001159363"/>
    </source>
</evidence>
<feature type="compositionally biased region" description="Low complexity" evidence="1">
    <location>
        <begin position="61"/>
        <end position="77"/>
    </location>
</feature>
<reference evidence="2 3" key="1">
    <citation type="submission" date="2023-02" db="EMBL/GenBank/DDBJ databases">
        <title>LHISI_Scaffold_Assembly.</title>
        <authorList>
            <person name="Stuart O.P."/>
            <person name="Cleave R."/>
            <person name="Magrath M.J.L."/>
            <person name="Mikheyev A.S."/>
        </authorList>
    </citation>
    <scope>NUCLEOTIDE SEQUENCE [LARGE SCALE GENOMIC DNA]</scope>
    <source>
        <strain evidence="2">Daus_M_001</strain>
        <tissue evidence="2">Leg muscle</tissue>
    </source>
</reference>
<dbReference type="Proteomes" id="UP001159363">
    <property type="component" value="Chromosome 16"/>
</dbReference>
<evidence type="ECO:0000313" key="2">
    <source>
        <dbReference type="EMBL" id="KAJ8865627.1"/>
    </source>
</evidence>
<protein>
    <submittedName>
        <fullName evidence="2">Uncharacterized protein</fullName>
    </submittedName>
</protein>
<comment type="caution">
    <text evidence="2">The sequence shown here is derived from an EMBL/GenBank/DDBJ whole genome shotgun (WGS) entry which is preliminary data.</text>
</comment>
<keyword evidence="3" id="KW-1185">Reference proteome</keyword>
<proteinExistence type="predicted"/>
<organism evidence="2 3">
    <name type="scientific">Dryococelus australis</name>
    <dbReference type="NCBI Taxonomy" id="614101"/>
    <lineage>
        <taxon>Eukaryota</taxon>
        <taxon>Metazoa</taxon>
        <taxon>Ecdysozoa</taxon>
        <taxon>Arthropoda</taxon>
        <taxon>Hexapoda</taxon>
        <taxon>Insecta</taxon>
        <taxon>Pterygota</taxon>
        <taxon>Neoptera</taxon>
        <taxon>Polyneoptera</taxon>
        <taxon>Phasmatodea</taxon>
        <taxon>Verophasmatodea</taxon>
        <taxon>Anareolatae</taxon>
        <taxon>Phasmatidae</taxon>
        <taxon>Eurycanthinae</taxon>
        <taxon>Dryococelus</taxon>
    </lineage>
</organism>
<feature type="region of interest" description="Disordered" evidence="1">
    <location>
        <begin position="55"/>
        <end position="77"/>
    </location>
</feature>
<gene>
    <name evidence="2" type="ORF">PR048_033147</name>
</gene>
<sequence>MSSGTLELTPDRKVNRELTPGGKVYQSLLPMICKWVKQSWALIMRKTFCGNRATASRAKQRIQTTNQIQTTQTLSKH</sequence>
<dbReference type="EMBL" id="JARBHB010000017">
    <property type="protein sequence ID" value="KAJ8865627.1"/>
    <property type="molecule type" value="Genomic_DNA"/>
</dbReference>
<name>A0ABQ9FZF0_9NEOP</name>
<evidence type="ECO:0000256" key="1">
    <source>
        <dbReference type="SAM" id="MobiDB-lite"/>
    </source>
</evidence>
<feature type="non-terminal residue" evidence="2">
    <location>
        <position position="77"/>
    </location>
</feature>